<accession>A0A930U8C3</accession>
<proteinExistence type="predicted"/>
<evidence type="ECO:0000313" key="2">
    <source>
        <dbReference type="Proteomes" id="UP000646211"/>
    </source>
</evidence>
<name>A0A930U8C3_9FLAO</name>
<keyword evidence="2" id="KW-1185">Reference proteome</keyword>
<reference evidence="1" key="1">
    <citation type="submission" date="2020-11" db="EMBL/GenBank/DDBJ databases">
        <title>Genome of Flavobacterium soyangense.</title>
        <authorList>
            <person name="Liu Q."/>
            <person name="Xin Y.-H."/>
        </authorList>
    </citation>
    <scope>NUCLEOTIDE SEQUENCE</scope>
    <source>
        <strain evidence="1">CGMCC 1.13493</strain>
    </source>
</reference>
<dbReference type="Proteomes" id="UP000646211">
    <property type="component" value="Unassembled WGS sequence"/>
</dbReference>
<evidence type="ECO:0008006" key="3">
    <source>
        <dbReference type="Google" id="ProtNLM"/>
    </source>
</evidence>
<organism evidence="1 2">
    <name type="scientific">Flavobacterium soyangense</name>
    <dbReference type="NCBI Taxonomy" id="2023265"/>
    <lineage>
        <taxon>Bacteria</taxon>
        <taxon>Pseudomonadati</taxon>
        <taxon>Bacteroidota</taxon>
        <taxon>Flavobacteriia</taxon>
        <taxon>Flavobacteriales</taxon>
        <taxon>Flavobacteriaceae</taxon>
        <taxon>Flavobacterium</taxon>
    </lineage>
</organism>
<dbReference type="AlphaFoldDB" id="A0A930U8C3"/>
<evidence type="ECO:0000313" key="1">
    <source>
        <dbReference type="EMBL" id="MBF2708788.1"/>
    </source>
</evidence>
<comment type="caution">
    <text evidence="1">The sequence shown here is derived from an EMBL/GenBank/DDBJ whole genome shotgun (WGS) entry which is preliminary data.</text>
</comment>
<dbReference type="RefSeq" id="WP_194312040.1">
    <property type="nucleotide sequence ID" value="NZ_JADHEC010000018.1"/>
</dbReference>
<gene>
    <name evidence="1" type="ORF">IR213_09320</name>
</gene>
<sequence length="98" mass="10364">MIDYKVYENQTLLDVSAHVYGSAAVAMELSRINSISISEKLQAGQLIQLADATITLLVKKALDGRGIIPATGFNGTIDDLIPDLGIGSTAIGSTFIVR</sequence>
<protein>
    <recommendedName>
        <fullName evidence="3">LysM domain-containing protein</fullName>
    </recommendedName>
</protein>
<dbReference type="EMBL" id="JADHEC010000018">
    <property type="protein sequence ID" value="MBF2708788.1"/>
    <property type="molecule type" value="Genomic_DNA"/>
</dbReference>